<keyword evidence="2" id="KW-0378">Hydrolase</keyword>
<dbReference type="Pfam" id="PF01156">
    <property type="entry name" value="IU_nuc_hydro"/>
    <property type="match status" value="1"/>
</dbReference>
<accession>A0A842HK25</accession>
<dbReference type="AlphaFoldDB" id="A0A842HK25"/>
<name>A0A842HK25_9BACT</name>
<dbReference type="SUPFAM" id="SSF53590">
    <property type="entry name" value="Nucleoside hydrolase"/>
    <property type="match status" value="1"/>
</dbReference>
<gene>
    <name evidence="2" type="ORF">H5P28_17240</name>
</gene>
<evidence type="ECO:0000313" key="3">
    <source>
        <dbReference type="Proteomes" id="UP000546464"/>
    </source>
</evidence>
<dbReference type="RefSeq" id="WP_185676933.1">
    <property type="nucleotide sequence ID" value="NZ_JACHVB010000060.1"/>
</dbReference>
<evidence type="ECO:0000313" key="2">
    <source>
        <dbReference type="EMBL" id="MBC2596014.1"/>
    </source>
</evidence>
<dbReference type="GO" id="GO:0016799">
    <property type="term" value="F:hydrolase activity, hydrolyzing N-glycosyl compounds"/>
    <property type="evidence" value="ECO:0007669"/>
    <property type="project" value="InterPro"/>
</dbReference>
<comment type="caution">
    <text evidence="2">The sequence shown here is derived from an EMBL/GenBank/DDBJ whole genome shotgun (WGS) entry which is preliminary data.</text>
</comment>
<evidence type="ECO:0000259" key="1">
    <source>
        <dbReference type="Pfam" id="PF01156"/>
    </source>
</evidence>
<organism evidence="2 3">
    <name type="scientific">Ruficoccus amylovorans</name>
    <dbReference type="NCBI Taxonomy" id="1804625"/>
    <lineage>
        <taxon>Bacteria</taxon>
        <taxon>Pseudomonadati</taxon>
        <taxon>Verrucomicrobiota</taxon>
        <taxon>Opitutia</taxon>
        <taxon>Puniceicoccales</taxon>
        <taxon>Cerasicoccaceae</taxon>
        <taxon>Ruficoccus</taxon>
    </lineage>
</organism>
<dbReference type="CDD" id="cd02652">
    <property type="entry name" value="nuc_hydro_2"/>
    <property type="match status" value="1"/>
</dbReference>
<dbReference type="EMBL" id="JACHVB010000060">
    <property type="protein sequence ID" value="MBC2596014.1"/>
    <property type="molecule type" value="Genomic_DNA"/>
</dbReference>
<protein>
    <submittedName>
        <fullName evidence="2">Nucleoside hydrolase</fullName>
    </submittedName>
</protein>
<sequence>MIKAPVQIILDTDMGNDIDDALALAMLHAFQSRGECELIGVVVSKDNPYAPAFVDLFNTFYGYGHIPVGKVRDGVTPLPEKGNFIEEVVGLKGEDGTAMFSTTVPSQSGYPDAVSVLRSRLAAAEDRSVVIVMIGFSTNLAHLFKSGEDEFSALDGLELFARKVKHVVMMAADFSESVQANLSMKNREYNIRCDVASACSFIGACPRPIYFSGLEIGLQVLYPAASLVHDFNWCAEHPLVHAYGRYLPMPYDRPTWDLTAVLYAVRPEQGYFGLSRPGIARIDREGIVRFEERSDGQHFHLTLDERQRERVCEVQKQLVSQPVRSVLSSAFA</sequence>
<feature type="domain" description="Inosine/uridine-preferring nucleoside hydrolase" evidence="1">
    <location>
        <begin position="8"/>
        <end position="268"/>
    </location>
</feature>
<dbReference type="PANTHER" id="PTHR43264:SF1">
    <property type="entry name" value="INOSINE_URIDINE-PREFERRING NUCLEOSIDE HYDROLASE DOMAIN-CONTAINING PROTEIN"/>
    <property type="match status" value="1"/>
</dbReference>
<reference evidence="2 3" key="1">
    <citation type="submission" date="2020-07" db="EMBL/GenBank/DDBJ databases">
        <authorList>
            <person name="Feng X."/>
        </authorList>
    </citation>
    <scope>NUCLEOTIDE SEQUENCE [LARGE SCALE GENOMIC DNA]</scope>
    <source>
        <strain evidence="2 3">JCM31066</strain>
    </source>
</reference>
<keyword evidence="3" id="KW-1185">Reference proteome</keyword>
<proteinExistence type="predicted"/>
<dbReference type="InterPro" id="IPR001910">
    <property type="entry name" value="Inosine/uridine_hydrolase_dom"/>
</dbReference>
<dbReference type="Proteomes" id="UP000546464">
    <property type="component" value="Unassembled WGS sequence"/>
</dbReference>
<dbReference type="Gene3D" id="3.90.245.10">
    <property type="entry name" value="Ribonucleoside hydrolase-like"/>
    <property type="match status" value="1"/>
</dbReference>
<dbReference type="InterPro" id="IPR036452">
    <property type="entry name" value="Ribo_hydro-like"/>
</dbReference>
<dbReference type="PANTHER" id="PTHR43264">
    <property type="match status" value="1"/>
</dbReference>